<dbReference type="RefSeq" id="WP_285974182.1">
    <property type="nucleotide sequence ID" value="NZ_CP127294.1"/>
</dbReference>
<reference evidence="2 3" key="1">
    <citation type="submission" date="2023-06" db="EMBL/GenBank/DDBJ databases">
        <authorList>
            <person name="Oyuntsetseg B."/>
            <person name="Kim S.B."/>
        </authorList>
    </citation>
    <scope>NUCLEOTIDE SEQUENCE [LARGE SCALE GENOMIC DNA]</scope>
    <source>
        <strain evidence="2 3">2-15</strain>
    </source>
</reference>
<dbReference type="AlphaFoldDB" id="A0A9Y2N240"/>
<name>A0A9Y2N240_9PSEU</name>
<keyword evidence="3" id="KW-1185">Reference proteome</keyword>
<dbReference type="EMBL" id="CP127294">
    <property type="protein sequence ID" value="WIX83634.1"/>
    <property type="molecule type" value="Genomic_DNA"/>
</dbReference>
<feature type="region of interest" description="Disordered" evidence="1">
    <location>
        <begin position="22"/>
        <end position="54"/>
    </location>
</feature>
<evidence type="ECO:0000313" key="2">
    <source>
        <dbReference type="EMBL" id="WIX83634.1"/>
    </source>
</evidence>
<evidence type="ECO:0000313" key="3">
    <source>
        <dbReference type="Proteomes" id="UP001236014"/>
    </source>
</evidence>
<dbReference type="KEGG" id="acab:QRX50_24205"/>
<accession>A0A9Y2N240</accession>
<dbReference type="Proteomes" id="UP001236014">
    <property type="component" value="Chromosome"/>
</dbReference>
<evidence type="ECO:0000256" key="1">
    <source>
        <dbReference type="SAM" id="MobiDB-lite"/>
    </source>
</evidence>
<organism evidence="2 3">
    <name type="scientific">Amycolatopsis carbonis</name>
    <dbReference type="NCBI Taxonomy" id="715471"/>
    <lineage>
        <taxon>Bacteria</taxon>
        <taxon>Bacillati</taxon>
        <taxon>Actinomycetota</taxon>
        <taxon>Actinomycetes</taxon>
        <taxon>Pseudonocardiales</taxon>
        <taxon>Pseudonocardiaceae</taxon>
        <taxon>Amycolatopsis</taxon>
    </lineage>
</organism>
<proteinExistence type="predicted"/>
<gene>
    <name evidence="2" type="ORF">QRX50_24205</name>
</gene>
<sequence length="54" mass="5849">MESTERHFDPDDPEYFIAQLARDREAAPAEAASPSVESDDARIPADGGLSLDES</sequence>
<protein>
    <submittedName>
        <fullName evidence="2">Uncharacterized protein</fullName>
    </submittedName>
</protein>